<reference evidence="1 2" key="1">
    <citation type="journal article" date="2022" name="DNA Res.">
        <title>Chromosomal-level genome assembly of the orchid tree Bauhinia variegata (Leguminosae; Cercidoideae) supports the allotetraploid origin hypothesis of Bauhinia.</title>
        <authorList>
            <person name="Zhong Y."/>
            <person name="Chen Y."/>
            <person name="Zheng D."/>
            <person name="Pang J."/>
            <person name="Liu Y."/>
            <person name="Luo S."/>
            <person name="Meng S."/>
            <person name="Qian L."/>
            <person name="Wei D."/>
            <person name="Dai S."/>
            <person name="Zhou R."/>
        </authorList>
    </citation>
    <scope>NUCLEOTIDE SEQUENCE [LARGE SCALE GENOMIC DNA]</scope>
    <source>
        <strain evidence="1">BV-YZ2020</strain>
    </source>
</reference>
<keyword evidence="2" id="KW-1185">Reference proteome</keyword>
<proteinExistence type="predicted"/>
<organism evidence="1 2">
    <name type="scientific">Bauhinia variegata</name>
    <name type="common">Purple orchid tree</name>
    <name type="synonym">Phanera variegata</name>
    <dbReference type="NCBI Taxonomy" id="167791"/>
    <lineage>
        <taxon>Eukaryota</taxon>
        <taxon>Viridiplantae</taxon>
        <taxon>Streptophyta</taxon>
        <taxon>Embryophyta</taxon>
        <taxon>Tracheophyta</taxon>
        <taxon>Spermatophyta</taxon>
        <taxon>Magnoliopsida</taxon>
        <taxon>eudicotyledons</taxon>
        <taxon>Gunneridae</taxon>
        <taxon>Pentapetalae</taxon>
        <taxon>rosids</taxon>
        <taxon>fabids</taxon>
        <taxon>Fabales</taxon>
        <taxon>Fabaceae</taxon>
        <taxon>Cercidoideae</taxon>
        <taxon>Cercideae</taxon>
        <taxon>Bauhiniinae</taxon>
        <taxon>Bauhinia</taxon>
    </lineage>
</organism>
<name>A0ACB9LXL4_BAUVA</name>
<dbReference type="Proteomes" id="UP000828941">
    <property type="component" value="Chromosome 10"/>
</dbReference>
<protein>
    <submittedName>
        <fullName evidence="1">Uncharacterized protein</fullName>
    </submittedName>
</protein>
<dbReference type="EMBL" id="CM039435">
    <property type="protein sequence ID" value="KAI4315992.1"/>
    <property type="molecule type" value="Genomic_DNA"/>
</dbReference>
<comment type="caution">
    <text evidence="1">The sequence shown here is derived from an EMBL/GenBank/DDBJ whole genome shotgun (WGS) entry which is preliminary data.</text>
</comment>
<accession>A0ACB9LXL4</accession>
<evidence type="ECO:0000313" key="1">
    <source>
        <dbReference type="EMBL" id="KAI4315992.1"/>
    </source>
</evidence>
<sequence>MMAAAAKGFSGAPPEPFKKRILILISSLVSIAISRGHSSSHDSYSCDMGMLQLCTVMRWCICSRESRLKKLLTHILL</sequence>
<gene>
    <name evidence="1" type="ORF">L6164_024012</name>
</gene>
<evidence type="ECO:0000313" key="2">
    <source>
        <dbReference type="Proteomes" id="UP000828941"/>
    </source>
</evidence>